<dbReference type="OrthoDB" id="3298527at2"/>
<keyword evidence="10" id="KW-1185">Reference proteome</keyword>
<comment type="subcellular location">
    <subcellularLocation>
        <location evidence="1">Cell membrane</location>
        <topology evidence="1">Multi-pass membrane protein</topology>
    </subcellularLocation>
</comment>
<evidence type="ECO:0000256" key="7">
    <source>
        <dbReference type="SAM" id="Phobius"/>
    </source>
</evidence>
<dbReference type="eggNOG" id="ENOG5031H2W">
    <property type="taxonomic scope" value="Bacteria"/>
</dbReference>
<gene>
    <name evidence="9" type="ORF">HMPREF0183_0974</name>
</gene>
<dbReference type="RefSeq" id="WP_005883335.1">
    <property type="nucleotide sequence ID" value="NZ_ADNU01000026.1"/>
</dbReference>
<feature type="domain" description="Cardiolipin synthase N-terminal" evidence="8">
    <location>
        <begin position="15"/>
        <end position="59"/>
    </location>
</feature>
<accession>D4YM14</accession>
<keyword evidence="5 7" id="KW-0472">Membrane</keyword>
<evidence type="ECO:0000256" key="3">
    <source>
        <dbReference type="ARBA" id="ARBA00022692"/>
    </source>
</evidence>
<dbReference type="Pfam" id="PF13396">
    <property type="entry name" value="PLDc_N"/>
    <property type="match status" value="1"/>
</dbReference>
<dbReference type="Proteomes" id="UP000005714">
    <property type="component" value="Unassembled WGS sequence"/>
</dbReference>
<keyword evidence="4 7" id="KW-1133">Transmembrane helix</keyword>
<feature type="region of interest" description="Disordered" evidence="6">
    <location>
        <begin position="85"/>
        <end position="113"/>
    </location>
</feature>
<evidence type="ECO:0000313" key="9">
    <source>
        <dbReference type="EMBL" id="EFG47750.1"/>
    </source>
</evidence>
<proteinExistence type="predicted"/>
<sequence length="113" mass="12727">MSRILLSVIVIYVAVALYSVFDAAVRDKDQIRIMPKVAWIAVIILVPLVGLLLWFLFGRGTTNNAPTRGVAPDDDPEYLRKISEDLDWERRKKQGRDNPDEPGEPGGKPHSEE</sequence>
<evidence type="ECO:0000256" key="4">
    <source>
        <dbReference type="ARBA" id="ARBA00022989"/>
    </source>
</evidence>
<evidence type="ECO:0000256" key="5">
    <source>
        <dbReference type="ARBA" id="ARBA00023136"/>
    </source>
</evidence>
<feature type="transmembrane region" description="Helical" evidence="7">
    <location>
        <begin position="6"/>
        <end position="25"/>
    </location>
</feature>
<feature type="compositionally biased region" description="Basic and acidic residues" evidence="6">
    <location>
        <begin position="85"/>
        <end position="99"/>
    </location>
</feature>
<dbReference type="EMBL" id="ADNU01000026">
    <property type="protein sequence ID" value="EFG47750.1"/>
    <property type="molecule type" value="Genomic_DNA"/>
</dbReference>
<organism evidence="9 10">
    <name type="scientific">Brevibacterium mcbrellneri ATCC 49030</name>
    <dbReference type="NCBI Taxonomy" id="585530"/>
    <lineage>
        <taxon>Bacteria</taxon>
        <taxon>Bacillati</taxon>
        <taxon>Actinomycetota</taxon>
        <taxon>Actinomycetes</taxon>
        <taxon>Micrococcales</taxon>
        <taxon>Brevibacteriaceae</taxon>
        <taxon>Brevibacterium</taxon>
    </lineage>
</organism>
<dbReference type="InterPro" id="IPR027379">
    <property type="entry name" value="CLS_N"/>
</dbReference>
<comment type="caution">
    <text evidence="9">The sequence shown here is derived from an EMBL/GenBank/DDBJ whole genome shotgun (WGS) entry which is preliminary data.</text>
</comment>
<dbReference type="STRING" id="585530.HMPREF0183_0974"/>
<evidence type="ECO:0000256" key="2">
    <source>
        <dbReference type="ARBA" id="ARBA00022475"/>
    </source>
</evidence>
<name>D4YM14_9MICO</name>
<keyword evidence="3 7" id="KW-0812">Transmembrane</keyword>
<protein>
    <recommendedName>
        <fullName evidence="8">Cardiolipin synthase N-terminal domain-containing protein</fullName>
    </recommendedName>
</protein>
<evidence type="ECO:0000256" key="6">
    <source>
        <dbReference type="SAM" id="MobiDB-lite"/>
    </source>
</evidence>
<dbReference type="AlphaFoldDB" id="D4YM14"/>
<feature type="transmembrane region" description="Helical" evidence="7">
    <location>
        <begin position="37"/>
        <end position="57"/>
    </location>
</feature>
<reference evidence="9 10" key="1">
    <citation type="submission" date="2010-04" db="EMBL/GenBank/DDBJ databases">
        <authorList>
            <person name="Qin X."/>
            <person name="Bachman B."/>
            <person name="Battles P."/>
            <person name="Bell A."/>
            <person name="Bess C."/>
            <person name="Bickham C."/>
            <person name="Chaboub L."/>
            <person name="Chen D."/>
            <person name="Coyle M."/>
            <person name="Deiros D.R."/>
            <person name="Dinh H."/>
            <person name="Forbes L."/>
            <person name="Fowler G."/>
            <person name="Francisco L."/>
            <person name="Fu Q."/>
            <person name="Gubbala S."/>
            <person name="Hale W."/>
            <person name="Han Y."/>
            <person name="Hemphill L."/>
            <person name="Highlander S.K."/>
            <person name="Hirani K."/>
            <person name="Hogues M."/>
            <person name="Jackson L."/>
            <person name="Jakkamsetti A."/>
            <person name="Javaid M."/>
            <person name="Jiang H."/>
            <person name="Korchina V."/>
            <person name="Kovar C."/>
            <person name="Lara F."/>
            <person name="Lee S."/>
            <person name="Mata R."/>
            <person name="Mathew T."/>
            <person name="Moen C."/>
            <person name="Morales K."/>
            <person name="Munidasa M."/>
            <person name="Nazareth L."/>
            <person name="Ngo R."/>
            <person name="Nguyen L."/>
            <person name="Okwuonu G."/>
            <person name="Ongeri F."/>
            <person name="Patil S."/>
            <person name="Petrosino J."/>
            <person name="Pham C."/>
            <person name="Pham P."/>
            <person name="Pu L.-L."/>
            <person name="Puazo M."/>
            <person name="Raj R."/>
            <person name="Reid J."/>
            <person name="Rouhana J."/>
            <person name="Saada N."/>
            <person name="Shang Y."/>
            <person name="Simmons D."/>
            <person name="Thornton R."/>
            <person name="Warren J."/>
            <person name="Weissenberger G."/>
            <person name="Zhang J."/>
            <person name="Zhang L."/>
            <person name="Zhou C."/>
            <person name="Zhu D."/>
            <person name="Muzny D."/>
            <person name="Worley K."/>
            <person name="Gibbs R."/>
        </authorList>
    </citation>
    <scope>NUCLEOTIDE SEQUENCE [LARGE SCALE GENOMIC DNA]</scope>
    <source>
        <strain evidence="9 10">ATCC 49030</strain>
    </source>
</reference>
<evidence type="ECO:0000313" key="10">
    <source>
        <dbReference type="Proteomes" id="UP000005714"/>
    </source>
</evidence>
<evidence type="ECO:0000259" key="8">
    <source>
        <dbReference type="Pfam" id="PF13396"/>
    </source>
</evidence>
<keyword evidence="2" id="KW-1003">Cell membrane</keyword>
<evidence type="ECO:0000256" key="1">
    <source>
        <dbReference type="ARBA" id="ARBA00004651"/>
    </source>
</evidence>
<dbReference type="GO" id="GO:0005886">
    <property type="term" value="C:plasma membrane"/>
    <property type="evidence" value="ECO:0007669"/>
    <property type="project" value="UniProtKB-SubCell"/>
</dbReference>